<proteinExistence type="predicted"/>
<sequence length="312" mass="36251">MTSINPNVRDVLNRGVLLDKLYRLKDCPVDLCKEYGKFASRYKSILNGKWSGGSKLTDAASEEFREILIFLYESLLKYKTFNNAFFTTSKSLDDFRAMMSLNQVCPYCDITKINKDIVSVDHLLPKGSFPVLSIFPDNLIVVCKACNEVIKGETIYLPIAHPYYEEVSRHFTFVIKENNNNKFTIEIATNSKNSKLINQKIYNFIKLFKIIDRYEKYMTAELQDYRTAVRKSAIAELNGVAQFRSITRNDIENCTRKYFQEAILDNTKLKRAVDGSKIKNDYINQIIKENAYQNDIEYIESHFFGFVTSKYE</sequence>
<dbReference type="CDD" id="cd00085">
    <property type="entry name" value="HNHc"/>
    <property type="match status" value="1"/>
</dbReference>
<evidence type="ECO:0008006" key="3">
    <source>
        <dbReference type="Google" id="ProtNLM"/>
    </source>
</evidence>
<comment type="caution">
    <text evidence="1">The sequence shown here is derived from an EMBL/GenBank/DDBJ whole genome shotgun (WGS) entry which is preliminary data.</text>
</comment>
<dbReference type="AlphaFoldDB" id="A0A0D7X4D7"/>
<dbReference type="InterPro" id="IPR003615">
    <property type="entry name" value="HNH_nuc"/>
</dbReference>
<reference evidence="1 2" key="1">
    <citation type="submission" date="2014-11" db="EMBL/GenBank/DDBJ databases">
        <title>Draft Genome Sequences of Paenibacillus polymyxa NRRL B-30509 and Paenibacillus terrae NRRL B-30644, Strains from a Poultry Environment that Produce Tridecaptin A and Paenicidins.</title>
        <authorList>
            <person name="van Belkum M.J."/>
            <person name="Lohans C.T."/>
            <person name="Vederas J.C."/>
        </authorList>
    </citation>
    <scope>NUCLEOTIDE SEQUENCE [LARGE SCALE GENOMIC DNA]</scope>
    <source>
        <strain evidence="1 2">NRRL B-30644</strain>
    </source>
</reference>
<accession>A0A0D7X4D7</accession>
<gene>
    <name evidence="1" type="ORF">QD47_09255</name>
</gene>
<dbReference type="PATRIC" id="fig|159743.3.peg.2052"/>
<organism evidence="1 2">
    <name type="scientific">Paenibacillus terrae</name>
    <dbReference type="NCBI Taxonomy" id="159743"/>
    <lineage>
        <taxon>Bacteria</taxon>
        <taxon>Bacillati</taxon>
        <taxon>Bacillota</taxon>
        <taxon>Bacilli</taxon>
        <taxon>Bacillales</taxon>
        <taxon>Paenibacillaceae</taxon>
        <taxon>Paenibacillus</taxon>
    </lineage>
</organism>
<dbReference type="Gene3D" id="1.10.30.50">
    <property type="match status" value="1"/>
</dbReference>
<keyword evidence="2" id="KW-1185">Reference proteome</keyword>
<name>A0A0D7X4D7_9BACL</name>
<dbReference type="EMBL" id="JTHP01000014">
    <property type="protein sequence ID" value="KJD45828.1"/>
    <property type="molecule type" value="Genomic_DNA"/>
</dbReference>
<evidence type="ECO:0000313" key="2">
    <source>
        <dbReference type="Proteomes" id="UP000032534"/>
    </source>
</evidence>
<dbReference type="Proteomes" id="UP000032534">
    <property type="component" value="Unassembled WGS sequence"/>
</dbReference>
<dbReference type="RefSeq" id="WP_044645860.1">
    <property type="nucleotide sequence ID" value="NZ_JTHP01000014.1"/>
</dbReference>
<protein>
    <recommendedName>
        <fullName evidence="3">HNH domain-containing protein</fullName>
    </recommendedName>
</protein>
<dbReference type="OrthoDB" id="9816185at2"/>
<evidence type="ECO:0000313" key="1">
    <source>
        <dbReference type="EMBL" id="KJD45828.1"/>
    </source>
</evidence>